<dbReference type="AlphaFoldDB" id="A0A0A2T7S8"/>
<evidence type="ECO:0000313" key="2">
    <source>
        <dbReference type="Proteomes" id="UP000054422"/>
    </source>
</evidence>
<protein>
    <submittedName>
        <fullName evidence="1">Uncharacterized protein</fullName>
    </submittedName>
</protein>
<reference evidence="1 2" key="1">
    <citation type="submission" date="2014-05" db="EMBL/GenBank/DDBJ databases">
        <authorList>
            <person name="Rizzardi K."/>
            <person name="Winiecka-Krusnell J."/>
            <person name="Ramliden M."/>
            <person name="Alm E."/>
            <person name="Andersson S."/>
            <person name="Byfors S."/>
        </authorList>
    </citation>
    <scope>NUCLEOTIDE SEQUENCE [LARGE SCALE GENOMIC DNA]</scope>
    <source>
        <strain evidence="1 2">LEGN</strain>
    </source>
</reference>
<comment type="caution">
    <text evidence="1">The sequence shown here is derived from an EMBL/GenBank/DDBJ whole genome shotgun (WGS) entry which is preliminary data.</text>
</comment>
<gene>
    <name evidence="1" type="ORF">EP47_09600</name>
</gene>
<dbReference type="EMBL" id="JNCF01000017">
    <property type="protein sequence ID" value="KGP63453.1"/>
    <property type="molecule type" value="Genomic_DNA"/>
</dbReference>
<dbReference type="OrthoDB" id="5637701at2"/>
<organism evidence="1 2">
    <name type="scientific">Legionella norrlandica</name>
    <dbReference type="NCBI Taxonomy" id="1498499"/>
    <lineage>
        <taxon>Bacteria</taxon>
        <taxon>Pseudomonadati</taxon>
        <taxon>Pseudomonadota</taxon>
        <taxon>Gammaproteobacteria</taxon>
        <taxon>Legionellales</taxon>
        <taxon>Legionellaceae</taxon>
        <taxon>Legionella</taxon>
    </lineage>
</organism>
<proteinExistence type="predicted"/>
<accession>A0A0A2T7S8</accession>
<keyword evidence="2" id="KW-1185">Reference proteome</keyword>
<dbReference type="RefSeq" id="WP_035888906.1">
    <property type="nucleotide sequence ID" value="NZ_JNCF01000017.1"/>
</dbReference>
<name>A0A0A2T7S8_9GAMM</name>
<sequence>MIIYLNGHLSLWQKNKDGAFSESDDQKTPALGDSYNLIKSISHCSVWLTMIFQSMIERRARNSRHIIDLLKLKSCLHDLRCLDEKIRPELPVIHKIMTYLAQAQVITNLSQMKKLQSQYLQEMKIINEDYASRAAQLQLQGMHKILGGWKTNAGIQLEKTRVLIVCSHGPREELIEKQYFLDLYAKYGIPDAEKRSSHIICVEMLPEQIATVGKDSLIDFLRKHQINSLIGQDMLGDSQAMNKDVLGKYAPDVLRSFCPYHVKSSVSGRNSIFTTACNQRKETELSKASSEDYNCTIK</sequence>
<dbReference type="Proteomes" id="UP000054422">
    <property type="component" value="Unassembled WGS sequence"/>
</dbReference>
<evidence type="ECO:0000313" key="1">
    <source>
        <dbReference type="EMBL" id="KGP63453.1"/>
    </source>
</evidence>